<organism evidence="1">
    <name type="scientific">Microbacterium arborescens</name>
    <dbReference type="NCBI Taxonomy" id="33883"/>
    <lineage>
        <taxon>Bacteria</taxon>
        <taxon>Bacillati</taxon>
        <taxon>Actinomycetota</taxon>
        <taxon>Actinomycetes</taxon>
        <taxon>Micrococcales</taxon>
        <taxon>Microbacteriaceae</taxon>
        <taxon>Microbacterium</taxon>
    </lineage>
</organism>
<protein>
    <submittedName>
        <fullName evidence="1">MicB</fullName>
    </submittedName>
</protein>
<gene>
    <name evidence="1" type="primary">micB</name>
</gene>
<accession>A0A2L2P6R6</accession>
<dbReference type="EMBL" id="MG673929">
    <property type="protein sequence ID" value="AVH76812.1"/>
    <property type="molecule type" value="Genomic_DNA"/>
</dbReference>
<dbReference type="Gene3D" id="3.40.630.30">
    <property type="match status" value="1"/>
</dbReference>
<dbReference type="AlphaFoldDB" id="A0A2L2P6R6"/>
<proteinExistence type="predicted"/>
<evidence type="ECO:0000313" key="1">
    <source>
        <dbReference type="EMBL" id="AVH76812.1"/>
    </source>
</evidence>
<name>A0A2L2P6R6_9MICO</name>
<reference evidence="1" key="1">
    <citation type="submission" date="2017-12" db="EMBL/GenBank/DDBJ databases">
        <title>The anti-staphylococcal lipolanthines contain the amino acid avionin.</title>
        <authorList>
            <person name="Wiebach V."/>
            <person name="Mainz A."/>
            <person name="Siegert M.-A.J."/>
            <person name="Jungmann N.A."/>
            <person name="Lesquame G."/>
            <person name="Tirat S."/>
            <person name="Dreux-Zigha A."/>
            <person name="Aszodi J."/>
            <person name="Le Beller D."/>
            <person name="Suessmuth R.D."/>
        </authorList>
    </citation>
    <scope>NUCLEOTIDE SEQUENCE</scope>
    <source>
        <strain evidence="1">5913</strain>
    </source>
</reference>
<sequence>MSALTRMLRIPNTAASIGVPAWFDDAAVDEFVGAGPVTVTGDRACHVGFSLAPEHPTATCFVAIPDGHGTPDWVAAAVTEAASAAGARGAKRFEAWVPAWNDAIARATERSMTREGLLEKAVFAYGERWDLTLYSVQDGGR</sequence>